<keyword evidence="2 6" id="KW-0678">Repressor</keyword>
<evidence type="ECO:0000256" key="3">
    <source>
        <dbReference type="ARBA" id="ARBA00023015"/>
    </source>
</evidence>
<evidence type="ECO:0000256" key="2">
    <source>
        <dbReference type="ARBA" id="ARBA00022491"/>
    </source>
</evidence>
<comment type="function">
    <text evidence="6">Transcriptional repressor that regulates multiple aspects of plant growth and development.</text>
</comment>
<evidence type="ECO:0000256" key="1">
    <source>
        <dbReference type="ARBA" id="ARBA00004123"/>
    </source>
</evidence>
<dbReference type="Proteomes" id="UP001415857">
    <property type="component" value="Unassembled WGS sequence"/>
</dbReference>
<accession>A0AAP0S5W7</accession>
<gene>
    <name evidence="8" type="ORF">L1049_016249</name>
</gene>
<evidence type="ECO:0000256" key="6">
    <source>
        <dbReference type="RuleBase" id="RU367028"/>
    </source>
</evidence>
<dbReference type="AlphaFoldDB" id="A0AAP0S5W7"/>
<dbReference type="GO" id="GO:0005634">
    <property type="term" value="C:nucleus"/>
    <property type="evidence" value="ECO:0007669"/>
    <property type="project" value="UniProtKB-SubCell"/>
</dbReference>
<keyword evidence="4 6" id="KW-0804">Transcription</keyword>
<evidence type="ECO:0000256" key="5">
    <source>
        <dbReference type="ARBA" id="ARBA00023242"/>
    </source>
</evidence>
<protein>
    <recommendedName>
        <fullName evidence="6">Transcription repressor</fullName>
    </recommendedName>
    <alternativeName>
        <fullName evidence="6">Ovate family protein</fullName>
    </alternativeName>
</protein>
<keyword evidence="9" id="KW-1185">Reference proteome</keyword>
<dbReference type="PANTHER" id="PTHR33057:SF175">
    <property type="entry name" value="TRANSCRIPTION REPRESSOR OFP12"/>
    <property type="match status" value="1"/>
</dbReference>
<dbReference type="InterPro" id="IPR038933">
    <property type="entry name" value="Ovate"/>
</dbReference>
<dbReference type="PROSITE" id="PS51754">
    <property type="entry name" value="OVATE"/>
    <property type="match status" value="1"/>
</dbReference>
<dbReference type="NCBIfam" id="TIGR01568">
    <property type="entry name" value="A_thal_3678"/>
    <property type="match status" value="1"/>
</dbReference>
<name>A0AAP0S5W7_LIQFO</name>
<evidence type="ECO:0000256" key="4">
    <source>
        <dbReference type="ARBA" id="ARBA00023163"/>
    </source>
</evidence>
<keyword evidence="5 6" id="KW-0539">Nucleus</keyword>
<organism evidence="8 9">
    <name type="scientific">Liquidambar formosana</name>
    <name type="common">Formosan gum</name>
    <dbReference type="NCBI Taxonomy" id="63359"/>
    <lineage>
        <taxon>Eukaryota</taxon>
        <taxon>Viridiplantae</taxon>
        <taxon>Streptophyta</taxon>
        <taxon>Embryophyta</taxon>
        <taxon>Tracheophyta</taxon>
        <taxon>Spermatophyta</taxon>
        <taxon>Magnoliopsida</taxon>
        <taxon>eudicotyledons</taxon>
        <taxon>Gunneridae</taxon>
        <taxon>Pentapetalae</taxon>
        <taxon>Saxifragales</taxon>
        <taxon>Altingiaceae</taxon>
        <taxon>Liquidambar</taxon>
    </lineage>
</organism>
<dbReference type="EMBL" id="JBBPBK010000003">
    <property type="protein sequence ID" value="KAK9287807.1"/>
    <property type="molecule type" value="Genomic_DNA"/>
</dbReference>
<dbReference type="InterPro" id="IPR006458">
    <property type="entry name" value="Ovate_C"/>
</dbReference>
<dbReference type="Pfam" id="PF04844">
    <property type="entry name" value="Ovate"/>
    <property type="match status" value="1"/>
</dbReference>
<sequence>MSNIFWKNFNLCFPIFKCPPTTLSPPTPPTQDHSHPSPIIPSTTSIMIKSFNSLYDFTSNSTSTSKSHTPSTATTDYFFSSCDDTDSETPPDFATVFASHRFFFSSPGRSNSIFESPESPPLESDALVTGGVAVPKYSPDPYMDFRRSMQEMVESREFNDARENWEYLHELLLCYLTLNPKHTHKFIISAFADLVICVTSSTLDCHREPEQGCRRRRCGVSRRLL</sequence>
<dbReference type="GO" id="GO:0045892">
    <property type="term" value="P:negative regulation of DNA-templated transcription"/>
    <property type="evidence" value="ECO:0007669"/>
    <property type="project" value="UniProtKB-UniRule"/>
</dbReference>
<comment type="caution">
    <text evidence="8">The sequence shown here is derived from an EMBL/GenBank/DDBJ whole genome shotgun (WGS) entry which is preliminary data.</text>
</comment>
<comment type="subcellular location">
    <subcellularLocation>
        <location evidence="1 6">Nucleus</location>
    </subcellularLocation>
</comment>
<reference evidence="8 9" key="1">
    <citation type="journal article" date="2024" name="Plant J.">
        <title>Genome sequences and population genomics reveal climatic adaptation and genomic divergence between two closely related sweetgum species.</title>
        <authorList>
            <person name="Xu W.Q."/>
            <person name="Ren C.Q."/>
            <person name="Zhang X.Y."/>
            <person name="Comes H.P."/>
            <person name="Liu X.H."/>
            <person name="Li Y.G."/>
            <person name="Kettle C.J."/>
            <person name="Jalonen R."/>
            <person name="Gaisberger H."/>
            <person name="Ma Y.Z."/>
            <person name="Qiu Y.X."/>
        </authorList>
    </citation>
    <scope>NUCLEOTIDE SEQUENCE [LARGE SCALE GENOMIC DNA]</scope>
    <source>
        <strain evidence="8">Hangzhou</strain>
    </source>
</reference>
<proteinExistence type="predicted"/>
<evidence type="ECO:0000313" key="8">
    <source>
        <dbReference type="EMBL" id="KAK9287807.1"/>
    </source>
</evidence>
<dbReference type="PANTHER" id="PTHR33057">
    <property type="entry name" value="TRANSCRIPTION REPRESSOR OFP7-RELATED"/>
    <property type="match status" value="1"/>
</dbReference>
<evidence type="ECO:0000259" key="7">
    <source>
        <dbReference type="PROSITE" id="PS51754"/>
    </source>
</evidence>
<feature type="domain" description="OVATE" evidence="7">
    <location>
        <begin position="134"/>
        <end position="197"/>
    </location>
</feature>
<evidence type="ECO:0000313" key="9">
    <source>
        <dbReference type="Proteomes" id="UP001415857"/>
    </source>
</evidence>
<keyword evidence="3 6" id="KW-0805">Transcription regulation</keyword>